<dbReference type="RefSeq" id="WP_187536450.1">
    <property type="nucleotide sequence ID" value="NZ_JACRTL010000003.1"/>
</dbReference>
<accession>A0A8J6PFI8</accession>
<organism evidence="2 3">
    <name type="scientific">Massiliimalia timonensis</name>
    <dbReference type="NCBI Taxonomy" id="1987501"/>
    <lineage>
        <taxon>Bacteria</taxon>
        <taxon>Bacillati</taxon>
        <taxon>Bacillota</taxon>
        <taxon>Clostridia</taxon>
        <taxon>Eubacteriales</taxon>
        <taxon>Oscillospiraceae</taxon>
        <taxon>Massiliimalia</taxon>
    </lineage>
</organism>
<name>A0A8J6PFI8_9FIRM</name>
<protein>
    <submittedName>
        <fullName evidence="2">Helix-turn-helix transcriptional regulator</fullName>
    </submittedName>
</protein>
<evidence type="ECO:0000313" key="2">
    <source>
        <dbReference type="EMBL" id="MBC8610787.1"/>
    </source>
</evidence>
<keyword evidence="3" id="KW-1185">Reference proteome</keyword>
<dbReference type="PROSITE" id="PS50943">
    <property type="entry name" value="HTH_CROC1"/>
    <property type="match status" value="1"/>
</dbReference>
<proteinExistence type="predicted"/>
<evidence type="ECO:0000313" key="3">
    <source>
        <dbReference type="Proteomes" id="UP000632659"/>
    </source>
</evidence>
<dbReference type="SMART" id="SM00530">
    <property type="entry name" value="HTH_XRE"/>
    <property type="match status" value="1"/>
</dbReference>
<dbReference type="GO" id="GO:0003677">
    <property type="term" value="F:DNA binding"/>
    <property type="evidence" value="ECO:0007669"/>
    <property type="project" value="InterPro"/>
</dbReference>
<comment type="caution">
    <text evidence="2">The sequence shown here is derived from an EMBL/GenBank/DDBJ whole genome shotgun (WGS) entry which is preliminary data.</text>
</comment>
<dbReference type="CDD" id="cd00093">
    <property type="entry name" value="HTH_XRE"/>
    <property type="match status" value="1"/>
</dbReference>
<reference evidence="2" key="1">
    <citation type="submission" date="2020-08" db="EMBL/GenBank/DDBJ databases">
        <title>Genome public.</title>
        <authorList>
            <person name="Liu C."/>
            <person name="Sun Q."/>
        </authorList>
    </citation>
    <scope>NUCLEOTIDE SEQUENCE</scope>
    <source>
        <strain evidence="2">NSJ-15</strain>
    </source>
</reference>
<gene>
    <name evidence="2" type="ORF">H8702_06575</name>
</gene>
<evidence type="ECO:0000259" key="1">
    <source>
        <dbReference type="PROSITE" id="PS50943"/>
    </source>
</evidence>
<dbReference type="SUPFAM" id="SSF47413">
    <property type="entry name" value="lambda repressor-like DNA-binding domains"/>
    <property type="match status" value="1"/>
</dbReference>
<feature type="domain" description="HTH cro/C1-type" evidence="1">
    <location>
        <begin position="8"/>
        <end position="59"/>
    </location>
</feature>
<dbReference type="Pfam" id="PF01381">
    <property type="entry name" value="HTH_3"/>
    <property type="match status" value="1"/>
</dbReference>
<dbReference type="InterPro" id="IPR001387">
    <property type="entry name" value="Cro/C1-type_HTH"/>
</dbReference>
<dbReference type="InterPro" id="IPR010982">
    <property type="entry name" value="Lambda_DNA-bd_dom_sf"/>
</dbReference>
<dbReference type="AlphaFoldDB" id="A0A8J6PFI8"/>
<dbReference type="Proteomes" id="UP000632659">
    <property type="component" value="Unassembled WGS sequence"/>
</dbReference>
<sequence length="117" mass="13196">MFFETYNQLCKNIGKSANKVAKELSIASGTVSEWKKGRAPQNSTLLKIAQYFNVSVEYLLGNEQKNTPNTETSVEGIDLTQSEEEIIKLLRKMDKEQIIQAILALQKIISDQNGMKE</sequence>
<dbReference type="EMBL" id="JACRTL010000003">
    <property type="protein sequence ID" value="MBC8610787.1"/>
    <property type="molecule type" value="Genomic_DNA"/>
</dbReference>
<dbReference type="Gene3D" id="1.10.260.40">
    <property type="entry name" value="lambda repressor-like DNA-binding domains"/>
    <property type="match status" value="1"/>
</dbReference>